<keyword evidence="5" id="KW-0009">Actin-binding</keyword>
<dbReference type="RefSeq" id="XP_052752360.1">
    <property type="nucleotide sequence ID" value="XM_052896400.1"/>
</dbReference>
<evidence type="ECO:0000256" key="1">
    <source>
        <dbReference type="ARBA" id="ARBA00004245"/>
    </source>
</evidence>
<feature type="region of interest" description="Disordered" evidence="8">
    <location>
        <begin position="317"/>
        <end position="343"/>
    </location>
</feature>
<dbReference type="SUPFAM" id="SSF55753">
    <property type="entry name" value="Actin depolymerizing proteins"/>
    <property type="match status" value="2"/>
</dbReference>
<dbReference type="PANTHER" id="PTHR13759:SF1">
    <property type="entry name" value="TWINFILIN"/>
    <property type="match status" value="1"/>
</dbReference>
<protein>
    <submittedName>
        <fullName evidence="11">Twinfilin</fullName>
    </submittedName>
</protein>
<evidence type="ECO:0000256" key="7">
    <source>
        <dbReference type="ARBA" id="ARBA00038532"/>
    </source>
</evidence>
<dbReference type="GeneID" id="113511778"/>
<name>A0ABM3MLU8_GALME</name>
<evidence type="ECO:0000313" key="10">
    <source>
        <dbReference type="Proteomes" id="UP001652740"/>
    </source>
</evidence>
<gene>
    <name evidence="11" type="primary">LOC113511778</name>
</gene>
<comment type="similarity">
    <text evidence="2">Belongs to the actin-binding proteins ADF family. Twinfilin subfamily.</text>
</comment>
<feature type="domain" description="ADF-H" evidence="9">
    <location>
        <begin position="177"/>
        <end position="312"/>
    </location>
</feature>
<dbReference type="CDD" id="cd11285">
    <property type="entry name" value="ADF_Twf-N_like"/>
    <property type="match status" value="1"/>
</dbReference>
<reference evidence="11" key="1">
    <citation type="submission" date="2025-08" db="UniProtKB">
        <authorList>
            <consortium name="RefSeq"/>
        </authorList>
    </citation>
    <scope>IDENTIFICATION</scope>
    <source>
        <tissue evidence="11">Whole larvae</tissue>
    </source>
</reference>
<evidence type="ECO:0000256" key="5">
    <source>
        <dbReference type="ARBA" id="ARBA00023203"/>
    </source>
</evidence>
<dbReference type="Gene3D" id="3.40.20.10">
    <property type="entry name" value="Severin"/>
    <property type="match status" value="2"/>
</dbReference>
<evidence type="ECO:0000256" key="8">
    <source>
        <dbReference type="SAM" id="MobiDB-lite"/>
    </source>
</evidence>
<dbReference type="Pfam" id="PF00241">
    <property type="entry name" value="Cofilin_ADF"/>
    <property type="match status" value="2"/>
</dbReference>
<proteinExistence type="inferred from homology"/>
<keyword evidence="4" id="KW-0677">Repeat</keyword>
<feature type="domain" description="ADF-H" evidence="9">
    <location>
        <begin position="1"/>
        <end position="139"/>
    </location>
</feature>
<dbReference type="InterPro" id="IPR002108">
    <property type="entry name" value="ADF-H"/>
</dbReference>
<evidence type="ECO:0000256" key="6">
    <source>
        <dbReference type="ARBA" id="ARBA00023212"/>
    </source>
</evidence>
<dbReference type="PANTHER" id="PTHR13759">
    <property type="entry name" value="TWINFILIN"/>
    <property type="match status" value="1"/>
</dbReference>
<evidence type="ECO:0000259" key="9">
    <source>
        <dbReference type="PROSITE" id="PS51263"/>
    </source>
</evidence>
<comment type="subcellular location">
    <subcellularLocation>
        <location evidence="1">Cytoplasm</location>
        <location evidence="1">Cytoskeleton</location>
    </subcellularLocation>
</comment>
<evidence type="ECO:0000256" key="4">
    <source>
        <dbReference type="ARBA" id="ARBA00022737"/>
    </source>
</evidence>
<dbReference type="Proteomes" id="UP001652740">
    <property type="component" value="Unplaced"/>
</dbReference>
<dbReference type="CDD" id="cd11284">
    <property type="entry name" value="ADF_Twf-C_like"/>
    <property type="match status" value="1"/>
</dbReference>
<evidence type="ECO:0000256" key="2">
    <source>
        <dbReference type="ARBA" id="ARBA00009557"/>
    </source>
</evidence>
<dbReference type="InterPro" id="IPR028458">
    <property type="entry name" value="Twinfilin"/>
</dbReference>
<keyword evidence="10" id="KW-1185">Reference proteome</keyword>
<accession>A0ABM3MLU8</accession>
<sequence length="343" mass="39128">MSHQTGIQANAELKKYIGKCRDGKIRYMKISIENEELALAKYHAIKGSWEQDFDKYLPSLIVEDQPCYILFRFDSTNSLGYEWLLLSWSPDSAPVRQKMLYASTKATLKQEFGSAHIKDEMHATVKEEVSLKGYKAHLSGISAPAPLTDREEALKELQQSEHNTNYGTDSRQSTMGGVGFPITEATEQGIIDLQRGSYNYLQFRIDLDEEKIHLAKAAKISLVELPQQVPSDQARYHLYIFTHTHEGDHVESVVFIYSMPGYTCSIKERMMYSSCKGQFLEIIEKMGIEIAKRLEIDDGKELTEEFLYDEIHPKRNLHRPAFAKPKGPPNRGAKRITKSQSAQ</sequence>
<keyword evidence="3" id="KW-0963">Cytoplasm</keyword>
<evidence type="ECO:0000313" key="11">
    <source>
        <dbReference type="RefSeq" id="XP_052752360.1"/>
    </source>
</evidence>
<organism evidence="10 11">
    <name type="scientific">Galleria mellonella</name>
    <name type="common">Greater wax moth</name>
    <dbReference type="NCBI Taxonomy" id="7137"/>
    <lineage>
        <taxon>Eukaryota</taxon>
        <taxon>Metazoa</taxon>
        <taxon>Ecdysozoa</taxon>
        <taxon>Arthropoda</taxon>
        <taxon>Hexapoda</taxon>
        <taxon>Insecta</taxon>
        <taxon>Pterygota</taxon>
        <taxon>Neoptera</taxon>
        <taxon>Endopterygota</taxon>
        <taxon>Lepidoptera</taxon>
        <taxon>Glossata</taxon>
        <taxon>Ditrysia</taxon>
        <taxon>Pyraloidea</taxon>
        <taxon>Pyralidae</taxon>
        <taxon>Galleriinae</taxon>
        <taxon>Galleria</taxon>
    </lineage>
</organism>
<comment type="subunit">
    <text evidence="7">Interacts with G-actin; ADP-actin form.</text>
</comment>
<dbReference type="SMART" id="SM00102">
    <property type="entry name" value="ADF"/>
    <property type="match status" value="2"/>
</dbReference>
<evidence type="ECO:0000256" key="3">
    <source>
        <dbReference type="ARBA" id="ARBA00022490"/>
    </source>
</evidence>
<dbReference type="PROSITE" id="PS51263">
    <property type="entry name" value="ADF_H"/>
    <property type="match status" value="2"/>
</dbReference>
<keyword evidence="6" id="KW-0206">Cytoskeleton</keyword>
<dbReference type="InterPro" id="IPR029006">
    <property type="entry name" value="ADF-H/Gelsolin-like_dom_sf"/>
</dbReference>